<gene>
    <name evidence="3" type="ORF">Q9L42_000075</name>
</gene>
<name>A0AAU7NNV1_9GAMM</name>
<keyword evidence="3" id="KW-0614">Plasmid</keyword>
<organism evidence="3 4">
    <name type="scientific">Methylomarinum roseum</name>
    <dbReference type="NCBI Taxonomy" id="3067653"/>
    <lineage>
        <taxon>Bacteria</taxon>
        <taxon>Pseudomonadati</taxon>
        <taxon>Pseudomonadota</taxon>
        <taxon>Gammaproteobacteria</taxon>
        <taxon>Methylococcales</taxon>
        <taxon>Methylococcaceae</taxon>
        <taxon>Methylomarinum</taxon>
    </lineage>
</organism>
<comment type="similarity">
    <text evidence="1">Belongs to the RelE toxin family.</text>
</comment>
<sequence>MPRIMITEGAAQGLERCRLFLAEKNRLAAARAARAIAQHFELLETEPELGRPWEELPELRELRIPFGDSGYVALYRYEPEDNALYVLAFRHQKEAGY</sequence>
<dbReference type="Gene3D" id="3.30.2310.20">
    <property type="entry name" value="RelE-like"/>
    <property type="match status" value="1"/>
</dbReference>
<dbReference type="InterPro" id="IPR035093">
    <property type="entry name" value="RelE/ParE_toxin_dom_sf"/>
</dbReference>
<keyword evidence="2" id="KW-1277">Toxin-antitoxin system</keyword>
<evidence type="ECO:0000256" key="2">
    <source>
        <dbReference type="ARBA" id="ARBA00022649"/>
    </source>
</evidence>
<accession>A0AAU7NNV1</accession>
<dbReference type="PANTHER" id="PTHR33755:SF7">
    <property type="entry name" value="TOXIN MODULE OF TOXIN-ANTITOXIN SYSTEM RELE_STBE FAMILY"/>
    <property type="match status" value="1"/>
</dbReference>
<dbReference type="PANTHER" id="PTHR33755">
    <property type="entry name" value="TOXIN PARE1-RELATED"/>
    <property type="match status" value="1"/>
</dbReference>
<protein>
    <submittedName>
        <fullName evidence="3">Type II toxin-antitoxin system RelE/ParE family toxin</fullName>
    </submittedName>
</protein>
<dbReference type="Proteomes" id="UP001225378">
    <property type="component" value="Plasmid unnamed1"/>
</dbReference>
<geneLocation type="plasmid" evidence="3 4">
    <name>unnamed1</name>
</geneLocation>
<reference evidence="3 4" key="1">
    <citation type="journal article" date="2024" name="Microbiology">
        <title>Methylomarinum rosea sp. nov., a novel halophilic methanotrophic bacterium from the hypersaline Lake Elton.</title>
        <authorList>
            <person name="Suleimanov R.Z."/>
            <person name="Oshkin I.Y."/>
            <person name="Danilova O.V."/>
            <person name="Suzina N.E."/>
            <person name="Dedysh S.N."/>
        </authorList>
    </citation>
    <scope>NUCLEOTIDE SEQUENCE [LARGE SCALE GENOMIC DNA]</scope>
    <source>
        <strain evidence="3 4">Ch1-1</strain>
        <plasmid evidence="4">unnamed1</plasmid>
    </source>
</reference>
<evidence type="ECO:0000313" key="4">
    <source>
        <dbReference type="Proteomes" id="UP001225378"/>
    </source>
</evidence>
<dbReference type="Pfam" id="PF05016">
    <property type="entry name" value="ParE_toxin"/>
    <property type="match status" value="1"/>
</dbReference>
<keyword evidence="4" id="KW-1185">Reference proteome</keyword>
<dbReference type="EMBL" id="CP157742">
    <property type="protein sequence ID" value="XBS18729.1"/>
    <property type="molecule type" value="Genomic_DNA"/>
</dbReference>
<evidence type="ECO:0000313" key="3">
    <source>
        <dbReference type="EMBL" id="XBS18729.1"/>
    </source>
</evidence>
<evidence type="ECO:0000256" key="1">
    <source>
        <dbReference type="ARBA" id="ARBA00006226"/>
    </source>
</evidence>
<proteinExistence type="inferred from homology"/>
<dbReference type="InterPro" id="IPR051803">
    <property type="entry name" value="TA_system_RelE-like_toxin"/>
</dbReference>
<dbReference type="AlphaFoldDB" id="A0AAU7NNV1"/>
<dbReference type="InterPro" id="IPR007712">
    <property type="entry name" value="RelE/ParE_toxin"/>
</dbReference>
<dbReference type="KEGG" id="mech:Q9L42_000075"/>